<dbReference type="InterPro" id="IPR036291">
    <property type="entry name" value="NAD(P)-bd_dom_sf"/>
</dbReference>
<dbReference type="Pfam" id="PF13561">
    <property type="entry name" value="adh_short_C2"/>
    <property type="match status" value="1"/>
</dbReference>
<evidence type="ECO:0000313" key="4">
    <source>
        <dbReference type="Proteomes" id="UP001438189"/>
    </source>
</evidence>
<name>A0ABD5LRA4_AGRRD</name>
<dbReference type="InterPro" id="IPR002347">
    <property type="entry name" value="SDR_fam"/>
</dbReference>
<dbReference type="FunFam" id="3.40.50.720:FF:000084">
    <property type="entry name" value="Short-chain dehydrogenase reductase"/>
    <property type="match status" value="1"/>
</dbReference>
<dbReference type="AlphaFoldDB" id="A0ABD5LRA4"/>
<evidence type="ECO:0000256" key="2">
    <source>
        <dbReference type="ARBA" id="ARBA00023002"/>
    </source>
</evidence>
<dbReference type="RefSeq" id="WP_353574432.1">
    <property type="nucleotide sequence ID" value="NZ_JBETME010000008.1"/>
</dbReference>
<dbReference type="GO" id="GO:0016491">
    <property type="term" value="F:oxidoreductase activity"/>
    <property type="evidence" value="ECO:0007669"/>
    <property type="project" value="UniProtKB-KW"/>
</dbReference>
<dbReference type="Gene3D" id="3.40.50.720">
    <property type="entry name" value="NAD(P)-binding Rossmann-like Domain"/>
    <property type="match status" value="1"/>
</dbReference>
<organism evidence="3 4">
    <name type="scientific">Agrobacterium radiobacter</name>
    <dbReference type="NCBI Taxonomy" id="362"/>
    <lineage>
        <taxon>Bacteria</taxon>
        <taxon>Pseudomonadati</taxon>
        <taxon>Pseudomonadota</taxon>
        <taxon>Alphaproteobacteria</taxon>
        <taxon>Hyphomicrobiales</taxon>
        <taxon>Rhizobiaceae</taxon>
        <taxon>Rhizobium/Agrobacterium group</taxon>
        <taxon>Agrobacterium</taxon>
        <taxon>Agrobacterium tumefaciens complex</taxon>
    </lineage>
</organism>
<dbReference type="SUPFAM" id="SSF51735">
    <property type="entry name" value="NAD(P)-binding Rossmann-fold domains"/>
    <property type="match status" value="1"/>
</dbReference>
<dbReference type="PANTHER" id="PTHR24321:SF8">
    <property type="entry name" value="ESTRADIOL 17-BETA-DEHYDROGENASE 8-RELATED"/>
    <property type="match status" value="1"/>
</dbReference>
<dbReference type="PRINTS" id="PR00081">
    <property type="entry name" value="GDHRDH"/>
</dbReference>
<sequence length="253" mass="26066">MDYTIYASLAGKVCWVSGGGSGIGRATALALAASGAKIVVSDVDAPWGQVIVDKIVGDGGAAIFCQTDVLDDGSVRASIDSAVSRFGRLDIVVNSAGKTSTDQYDDFERNVDMFLFGTWRAIRACIPHLQQAGGGSIINIASIAGITGSIGPVGYGPAKHGVVGMTKDAALKYAKDGIRANVICPGYIETAMTAGMSSTEAESQVLITQTLRVPMGRWGQPEEIAKVAAFLASDDASFITGQAVVVDGGLTAR</sequence>
<accession>A0ABD5LRA4</accession>
<reference evidence="3 4" key="1">
    <citation type="submission" date="2024-06" db="EMBL/GenBank/DDBJ databases">
        <title>Genome sequencing of Agrobacterium spp. from tobacco in Serbia.</title>
        <authorList>
            <person name="Ilicic R.J."/>
            <person name="Studholme D.J."/>
            <person name="Jelusic A."/>
            <person name="Barac G."/>
            <person name="Bagi F."/>
            <person name="Popovic Milovanovic T."/>
        </authorList>
    </citation>
    <scope>NUCLEOTIDE SEQUENCE [LARGE SCALE GENOMIC DNA]</scope>
    <source>
        <strain evidence="3 4">DA1</strain>
    </source>
</reference>
<proteinExistence type="inferred from homology"/>
<keyword evidence="2" id="KW-0560">Oxidoreductase</keyword>
<gene>
    <name evidence="3" type="ORF">ABVB70_19265</name>
</gene>
<dbReference type="Proteomes" id="UP001438189">
    <property type="component" value="Unassembled WGS sequence"/>
</dbReference>
<evidence type="ECO:0000313" key="3">
    <source>
        <dbReference type="EMBL" id="MES4992477.1"/>
    </source>
</evidence>
<evidence type="ECO:0000256" key="1">
    <source>
        <dbReference type="ARBA" id="ARBA00006484"/>
    </source>
</evidence>
<dbReference type="EMBL" id="JBETME010000008">
    <property type="protein sequence ID" value="MES4992477.1"/>
    <property type="molecule type" value="Genomic_DNA"/>
</dbReference>
<protein>
    <submittedName>
        <fullName evidence="3">SDR family NAD(P)-dependent oxidoreductase</fullName>
    </submittedName>
</protein>
<comment type="caution">
    <text evidence="3">The sequence shown here is derived from an EMBL/GenBank/DDBJ whole genome shotgun (WGS) entry which is preliminary data.</text>
</comment>
<dbReference type="PRINTS" id="PR00080">
    <property type="entry name" value="SDRFAMILY"/>
</dbReference>
<comment type="similarity">
    <text evidence="1">Belongs to the short-chain dehydrogenases/reductases (SDR) family.</text>
</comment>
<dbReference type="PANTHER" id="PTHR24321">
    <property type="entry name" value="DEHYDROGENASES, SHORT CHAIN"/>
    <property type="match status" value="1"/>
</dbReference>